<dbReference type="Gene3D" id="3.40.50.300">
    <property type="entry name" value="P-loop containing nucleotide triphosphate hydrolases"/>
    <property type="match status" value="2"/>
</dbReference>
<evidence type="ECO:0000313" key="10">
    <source>
        <dbReference type="EMBL" id="CAH0775334.1"/>
    </source>
</evidence>
<feature type="domain" description="DEAD-box RNA helicase Q" evidence="9">
    <location>
        <begin position="133"/>
        <end position="161"/>
    </location>
</feature>
<dbReference type="PANTHER" id="PTHR47960">
    <property type="entry name" value="DEAD-BOX ATP-DEPENDENT RNA HELICASE 50"/>
    <property type="match status" value="1"/>
</dbReference>
<evidence type="ECO:0000256" key="3">
    <source>
        <dbReference type="ARBA" id="ARBA00022801"/>
    </source>
</evidence>
<dbReference type="InterPro" id="IPR014001">
    <property type="entry name" value="Helicase_ATP-bd"/>
</dbReference>
<dbReference type="SUPFAM" id="SSF52540">
    <property type="entry name" value="P-loop containing nucleoside triphosphate hydrolases"/>
    <property type="match status" value="2"/>
</dbReference>
<feature type="domain" description="Helicase C-terminal" evidence="8">
    <location>
        <begin position="377"/>
        <end position="463"/>
    </location>
</feature>
<dbReference type="InterPro" id="IPR001650">
    <property type="entry name" value="Helicase_C-like"/>
</dbReference>
<dbReference type="Pfam" id="PF00271">
    <property type="entry name" value="Helicase_C"/>
    <property type="match status" value="1"/>
</dbReference>
<evidence type="ECO:0000256" key="2">
    <source>
        <dbReference type="ARBA" id="ARBA00022741"/>
    </source>
</evidence>
<dbReference type="EMBL" id="OU963868">
    <property type="protein sequence ID" value="CAH0775334.1"/>
    <property type="molecule type" value="Genomic_DNA"/>
</dbReference>
<name>A0A9P0CGZ8_BEMTA</name>
<dbReference type="AlphaFoldDB" id="A0A9P0CGZ8"/>
<dbReference type="Proteomes" id="UP001152759">
    <property type="component" value="Chromosome 7"/>
</dbReference>
<accession>A0A9P0CGZ8</accession>
<protein>
    <recommendedName>
        <fullName evidence="1">RNA helicase</fullName>
        <ecNumber evidence="1">3.6.4.13</ecNumber>
    </recommendedName>
</protein>
<reference evidence="10" key="1">
    <citation type="submission" date="2021-12" db="EMBL/GenBank/DDBJ databases">
        <authorList>
            <person name="King R."/>
        </authorList>
    </citation>
    <scope>NUCLEOTIDE SEQUENCE</scope>
</reference>
<evidence type="ECO:0000256" key="1">
    <source>
        <dbReference type="ARBA" id="ARBA00012552"/>
    </source>
</evidence>
<dbReference type="EC" id="3.6.4.13" evidence="1"/>
<dbReference type="PROSITE" id="PS51195">
    <property type="entry name" value="Q_MOTIF"/>
    <property type="match status" value="1"/>
</dbReference>
<keyword evidence="3" id="KW-0378">Hydrolase</keyword>
<sequence length="463" mass="52412">MFKSCLPVSIQGTNFLLSATSINSVWVTRLKSSVVTKTFNPSQTKFANVTNILTEENPFIIGRHEKPKVDRTAEPIIKCKRAELNHYRNQKYEDLTKIPLASKGWRRTASKGDHFSILIHTKDFEVVSDKEPLTFRDAKLDEALINVLAKHGITEPSEIQSRAIPHVLEGKNCLIAAETGCGKTLAYLAPIIQQILHLKRTSKELDTINAPIGLIITPGRDLAEQIYEVASWFSSELDLDVQVLTGGRGKKKMLNAKFEPVDLMISSLGILSKFTTTRICSMRNIRHVILDEADTLLDDSFNELLLYFLRRFQFTSSSYRKDLGSQMVFASATMPTSLSQLLIDTVDLENVEQITTRGLHFVMPHVKQTFYRTNKSDKPSHLLKIAKEAQQRKLPTIIFSNKTPACDWINIFLNDNGIKCVNLHGDMPAELRNGRFKMFQDGEVNFISTTDLCARGLDTRRFY</sequence>
<dbReference type="PROSITE" id="PS51194">
    <property type="entry name" value="HELICASE_CTER"/>
    <property type="match status" value="1"/>
</dbReference>
<evidence type="ECO:0000256" key="4">
    <source>
        <dbReference type="ARBA" id="ARBA00022806"/>
    </source>
</evidence>
<feature type="domain" description="Helicase ATP-binding" evidence="7">
    <location>
        <begin position="164"/>
        <end position="352"/>
    </location>
</feature>
<evidence type="ECO:0000256" key="6">
    <source>
        <dbReference type="PROSITE-ProRule" id="PRU00552"/>
    </source>
</evidence>
<dbReference type="InterPro" id="IPR027417">
    <property type="entry name" value="P-loop_NTPase"/>
</dbReference>
<dbReference type="GO" id="GO:0003724">
    <property type="term" value="F:RNA helicase activity"/>
    <property type="evidence" value="ECO:0007669"/>
    <property type="project" value="UniProtKB-EC"/>
</dbReference>
<gene>
    <name evidence="10" type="ORF">BEMITA_LOCUS11562</name>
</gene>
<dbReference type="GO" id="GO:0003676">
    <property type="term" value="F:nucleic acid binding"/>
    <property type="evidence" value="ECO:0007669"/>
    <property type="project" value="InterPro"/>
</dbReference>
<feature type="short sequence motif" description="Q motif" evidence="6">
    <location>
        <begin position="133"/>
        <end position="161"/>
    </location>
</feature>
<keyword evidence="11" id="KW-1185">Reference proteome</keyword>
<dbReference type="PROSITE" id="PS51192">
    <property type="entry name" value="HELICASE_ATP_BIND_1"/>
    <property type="match status" value="1"/>
</dbReference>
<dbReference type="InterPro" id="IPR011545">
    <property type="entry name" value="DEAD/DEAH_box_helicase_dom"/>
</dbReference>
<keyword evidence="5" id="KW-0067">ATP-binding</keyword>
<dbReference type="Pfam" id="PF00270">
    <property type="entry name" value="DEAD"/>
    <property type="match status" value="1"/>
</dbReference>
<evidence type="ECO:0000259" key="9">
    <source>
        <dbReference type="PROSITE" id="PS51195"/>
    </source>
</evidence>
<evidence type="ECO:0000259" key="8">
    <source>
        <dbReference type="PROSITE" id="PS51194"/>
    </source>
</evidence>
<keyword evidence="4" id="KW-0347">Helicase</keyword>
<dbReference type="GO" id="GO:0005524">
    <property type="term" value="F:ATP binding"/>
    <property type="evidence" value="ECO:0007669"/>
    <property type="project" value="UniProtKB-KW"/>
</dbReference>
<proteinExistence type="predicted"/>
<evidence type="ECO:0000259" key="7">
    <source>
        <dbReference type="PROSITE" id="PS51192"/>
    </source>
</evidence>
<dbReference type="SMART" id="SM00487">
    <property type="entry name" value="DEXDc"/>
    <property type="match status" value="1"/>
</dbReference>
<dbReference type="GO" id="GO:0016787">
    <property type="term" value="F:hydrolase activity"/>
    <property type="evidence" value="ECO:0007669"/>
    <property type="project" value="UniProtKB-KW"/>
</dbReference>
<dbReference type="InterPro" id="IPR014014">
    <property type="entry name" value="RNA_helicase_DEAD_Q_motif"/>
</dbReference>
<evidence type="ECO:0000256" key="5">
    <source>
        <dbReference type="ARBA" id="ARBA00022840"/>
    </source>
</evidence>
<organism evidence="10 11">
    <name type="scientific">Bemisia tabaci</name>
    <name type="common">Sweetpotato whitefly</name>
    <name type="synonym">Aleurodes tabaci</name>
    <dbReference type="NCBI Taxonomy" id="7038"/>
    <lineage>
        <taxon>Eukaryota</taxon>
        <taxon>Metazoa</taxon>
        <taxon>Ecdysozoa</taxon>
        <taxon>Arthropoda</taxon>
        <taxon>Hexapoda</taxon>
        <taxon>Insecta</taxon>
        <taxon>Pterygota</taxon>
        <taxon>Neoptera</taxon>
        <taxon>Paraneoptera</taxon>
        <taxon>Hemiptera</taxon>
        <taxon>Sternorrhyncha</taxon>
        <taxon>Aleyrodoidea</taxon>
        <taxon>Aleyrodidae</taxon>
        <taxon>Aleyrodinae</taxon>
        <taxon>Bemisia</taxon>
    </lineage>
</organism>
<keyword evidence="2" id="KW-0547">Nucleotide-binding</keyword>
<evidence type="ECO:0000313" key="11">
    <source>
        <dbReference type="Proteomes" id="UP001152759"/>
    </source>
</evidence>